<reference evidence="7" key="1">
    <citation type="submission" date="2025-08" db="UniProtKB">
        <authorList>
            <consortium name="RefSeq"/>
        </authorList>
    </citation>
    <scope>IDENTIFICATION</scope>
    <source>
        <tissue evidence="7">Testes</tissue>
    </source>
</reference>
<evidence type="ECO:0000256" key="3">
    <source>
        <dbReference type="ARBA" id="ARBA00023204"/>
    </source>
</evidence>
<dbReference type="PROSITE" id="PS50138">
    <property type="entry name" value="BRCA2_REPEAT"/>
    <property type="match status" value="5"/>
</dbReference>
<dbReference type="InterPro" id="IPR012340">
    <property type="entry name" value="NA-bd_OB-fold"/>
</dbReference>
<keyword evidence="3" id="KW-0234">DNA repair</keyword>
<dbReference type="Gene3D" id="2.40.50.140">
    <property type="entry name" value="Nucleic acid-binding proteins"/>
    <property type="match status" value="2"/>
</dbReference>
<feature type="region of interest" description="Disordered" evidence="4">
    <location>
        <begin position="577"/>
        <end position="596"/>
    </location>
</feature>
<evidence type="ECO:0000259" key="5">
    <source>
        <dbReference type="SMART" id="SM01341"/>
    </source>
</evidence>
<dbReference type="SUPFAM" id="SSF50249">
    <property type="entry name" value="Nucleic acid-binding proteins"/>
    <property type="match status" value="2"/>
</dbReference>
<dbReference type="InterPro" id="IPR015525">
    <property type="entry name" value="BRCA2"/>
</dbReference>
<keyword evidence="1" id="KW-0677">Repeat</keyword>
<feature type="domain" description="Tower" evidence="5">
    <location>
        <begin position="765"/>
        <end position="806"/>
    </location>
</feature>
<organism evidence="6 7">
    <name type="scientific">Saccoglossus kowalevskii</name>
    <name type="common">Acorn worm</name>
    <dbReference type="NCBI Taxonomy" id="10224"/>
    <lineage>
        <taxon>Eukaryota</taxon>
        <taxon>Metazoa</taxon>
        <taxon>Hemichordata</taxon>
        <taxon>Enteropneusta</taxon>
        <taxon>Harrimaniidae</taxon>
        <taxon>Saccoglossus</taxon>
    </lineage>
</organism>
<dbReference type="InterPro" id="IPR015252">
    <property type="entry name" value="BRCA2_hlx"/>
</dbReference>
<evidence type="ECO:0000256" key="2">
    <source>
        <dbReference type="ARBA" id="ARBA00022763"/>
    </source>
</evidence>
<evidence type="ECO:0000313" key="6">
    <source>
        <dbReference type="Proteomes" id="UP000694865"/>
    </source>
</evidence>
<sequence length="1435" mass="158256">MESSRTCKTVPNIVDGAENADKTPAKGYVGFQTASGKGVTISEKAFKKAKSIFSEMEMKETTSKTYETVPDMIMYGAANGNRQSCVATNLLTDSENTEMMPASEGFVGFQTASGKGVKISESAIKRARSIFSEVEMEEKSNSIKKTFQDGMNTTDGSGQRNRQSCMNDELTKNLVGHSVDEMLPFTGFKTAGGKQVNICEKSLQRAAKFLADSENTEKIPVGEFVGFQTASGKDVKISEKALKKAKIIFSEVEMEETVSETCETVPDLYMDGAANGNSQTCVDVENMEHHSGMSKQNGNSLRPKNPSQTYKVLRDGNFTDDNVETGVVELGSFSGFQTAGGKTVEISDKAIFKARNFLADDSSSYRDDLPRVSSGFQTAKGDKVTISESSVLKAQMLLAGEQSLDLISQSNTSKVTSTEMMVNRLTEISADKTVPLKGTINPTKRRKTDDSNMLCKPRVAQKHGPNMAGTVESACMSTGNIEVSNVVARSSRINGNTVKNPSIGLCEDTSGVKVDCRGRITPVSTTPTGFTKDRHQKFSVPLRPIVSTPKNGIKSNVNSINSQYSPHGLFNYRSSTDKSTASTVSNQNKNCSGRSSFKTPFRKRVISVDSESGTKTVNEKSTPNIAVLPSQTIQPSINFKESNRKQQCSSWTSRAITAKQTYQAAKIKPAMGSLYTKRCNQPRLKLHDVVGSQPPQQHTPDELHSFGIHPSVLDIRSSNAENYRFNCANHYSTSICSNQDGIQLSDGGILVPDEKGTAGKDNFYIEKTSEGSSTVHSARAETKIAARFEQEKQKRAEKLFKKIQDEFEKSELSHDVGRNKQKGNQNLKIKEIAKLDTGEDIYEALQTCTDPMSIENYLNGRQFELLHSYKQSLIEKKHYDLQSEFQRALDEQSEEFPASRRVSAIYKVRITDYTENRNNTSCLLTVWRPNDDIIGLLSEGTRHKIFNLSTSAGRSKYRGSEIQLSSTRSSRYHPLPLENEVPMYLPRKILNLGDVYFQPMYGEVDIVGLVVFVSELAGGLQSVVVSDEKRNQFIIKFWNGVQAYHIEDMMKPSTFIAASNLQFRQNRHSQGPCAFASEYSVFTENPKATGIRMAFLELKAAIQDPKGFIQSMTNVGMTIDCFPVGKNTQLHIVRNESSDYGIQTRTLSPSVAVSSTASSVFYGMKYDCDIQSPITATSSRSYARLNVDSKKTVKTSDVFTEDNQSRSADNNSSSVTPNQTITGIKLNFRCQDFSSHFPQTNSPANYLDHIPSPPPIPPLPSPLPCAVRKCFKPPLRTSSNINPGTEGRPQSKCASLASSWEQSDKDEKSNIDTFKTSVKKMLPLNNFTEASLSHNLNSEQCEQLPMKNITCELTELDKQLSDSEANLTTVNDIGNDEKSAHSGKEECTESDAELKCKDTQDALLLLHLSNLDASLFLDSPPKRVTRSQTKKQPGT</sequence>
<dbReference type="SUPFAM" id="SSF81878">
    <property type="entry name" value="BRCA2 tower domain"/>
    <property type="match status" value="1"/>
</dbReference>
<dbReference type="SMART" id="SM01341">
    <property type="entry name" value="Tower"/>
    <property type="match status" value="1"/>
</dbReference>
<feature type="region of interest" description="Disordered" evidence="4">
    <location>
        <begin position="1193"/>
        <end position="1218"/>
    </location>
</feature>
<dbReference type="Pfam" id="PF21318">
    <property type="entry name" value="BRCA2DBD_OB2"/>
    <property type="match status" value="1"/>
</dbReference>
<dbReference type="SUPFAM" id="SSF81872">
    <property type="entry name" value="BRCA2 helical domain"/>
    <property type="match status" value="1"/>
</dbReference>
<feature type="compositionally biased region" description="Basic and acidic residues" evidence="4">
    <location>
        <begin position="1375"/>
        <end position="1387"/>
    </location>
</feature>
<dbReference type="InterPro" id="IPR002093">
    <property type="entry name" value="BRCA2_repeat"/>
</dbReference>
<evidence type="ECO:0000256" key="1">
    <source>
        <dbReference type="ARBA" id="ARBA00022737"/>
    </source>
</evidence>
<dbReference type="GeneID" id="102803273"/>
<dbReference type="Gene3D" id="6.10.70.10">
    <property type="match status" value="1"/>
</dbReference>
<dbReference type="PANTHER" id="PTHR11289:SF0">
    <property type="entry name" value="BREAST CANCER TYPE 2 SUSCEPTIBILITY PROTEIN"/>
    <property type="match status" value="1"/>
</dbReference>
<feature type="region of interest" description="Disordered" evidence="4">
    <location>
        <begin position="1276"/>
        <end position="1309"/>
    </location>
</feature>
<name>A0ABM0MQG0_SACKO</name>
<dbReference type="InterPro" id="IPR015188">
    <property type="entry name" value="BRCA2_OB_3"/>
</dbReference>
<dbReference type="Pfam" id="PF09104">
    <property type="entry name" value="BRCA-2_OB3"/>
    <property type="match status" value="1"/>
</dbReference>
<dbReference type="Proteomes" id="UP000694865">
    <property type="component" value="Unplaced"/>
</dbReference>
<dbReference type="PANTHER" id="PTHR11289">
    <property type="entry name" value="BREAST CANCER TYPE 2 SUSCEPTIBILITY PROTEIN BRCA2"/>
    <property type="match status" value="1"/>
</dbReference>
<evidence type="ECO:0000256" key="4">
    <source>
        <dbReference type="SAM" id="MobiDB-lite"/>
    </source>
</evidence>
<dbReference type="Pfam" id="PF09121">
    <property type="entry name" value="Tower"/>
    <property type="match status" value="1"/>
</dbReference>
<dbReference type="Pfam" id="PF00634">
    <property type="entry name" value="BRCA2"/>
    <property type="match status" value="5"/>
</dbReference>
<dbReference type="RefSeq" id="XP_006822251.1">
    <property type="nucleotide sequence ID" value="XM_006822188.1"/>
</dbReference>
<keyword evidence="2" id="KW-0227">DNA damage</keyword>
<dbReference type="Pfam" id="PF09169">
    <property type="entry name" value="BRCA-2_helical"/>
    <property type="match status" value="1"/>
</dbReference>
<feature type="compositionally biased region" description="Polar residues" evidence="4">
    <location>
        <begin position="1195"/>
        <end position="1218"/>
    </location>
</feature>
<keyword evidence="6" id="KW-1185">Reference proteome</keyword>
<proteinExistence type="predicted"/>
<accession>A0ABM0MQG0</accession>
<gene>
    <name evidence="7" type="primary">LOC102803273</name>
</gene>
<evidence type="ECO:0000313" key="7">
    <source>
        <dbReference type="RefSeq" id="XP_006822251.1"/>
    </source>
</evidence>
<feature type="region of interest" description="Disordered" evidence="4">
    <location>
        <begin position="1368"/>
        <end position="1387"/>
    </location>
</feature>
<dbReference type="InterPro" id="IPR036315">
    <property type="entry name" value="BRCA2_hlx_sf"/>
</dbReference>
<dbReference type="InterPro" id="IPR015205">
    <property type="entry name" value="Tower_dom"/>
</dbReference>
<feature type="compositionally biased region" description="Polar residues" evidence="4">
    <location>
        <begin position="1292"/>
        <end position="1301"/>
    </location>
</feature>
<protein>
    <submittedName>
        <fullName evidence="7">Breast cancer type 2 susceptibility protein-like</fullName>
    </submittedName>
</protein>